<accession>A0A2N0R171</accession>
<dbReference type="AlphaFoldDB" id="A0A2N0R171"/>
<protein>
    <submittedName>
        <fullName evidence="1">Uncharacterized protein</fullName>
    </submittedName>
</protein>
<reference evidence="1 2" key="1">
    <citation type="submission" date="2017-10" db="EMBL/GenBank/DDBJ databases">
        <title>Extensive intraspecific genome diversity in a model arbuscular mycorrhizal fungus.</title>
        <authorList>
            <person name="Chen E.C.H."/>
            <person name="Morin E."/>
            <person name="Baudet D."/>
            <person name="Noel J."/>
            <person name="Ndikumana S."/>
            <person name="Charron P."/>
            <person name="St-Onge C."/>
            <person name="Giorgi J."/>
            <person name="Grigoriev I.V."/>
            <person name="Roux C."/>
            <person name="Martin F.M."/>
            <person name="Corradi N."/>
        </authorList>
    </citation>
    <scope>NUCLEOTIDE SEQUENCE [LARGE SCALE GENOMIC DNA]</scope>
    <source>
        <strain evidence="1 2">A1</strain>
    </source>
</reference>
<gene>
    <name evidence="1" type="ORF">RhiirA1_473129</name>
</gene>
<evidence type="ECO:0000313" key="2">
    <source>
        <dbReference type="Proteomes" id="UP000232688"/>
    </source>
</evidence>
<organism evidence="1 2">
    <name type="scientific">Rhizophagus irregularis</name>
    <dbReference type="NCBI Taxonomy" id="588596"/>
    <lineage>
        <taxon>Eukaryota</taxon>
        <taxon>Fungi</taxon>
        <taxon>Fungi incertae sedis</taxon>
        <taxon>Mucoromycota</taxon>
        <taxon>Glomeromycotina</taxon>
        <taxon>Glomeromycetes</taxon>
        <taxon>Glomerales</taxon>
        <taxon>Glomeraceae</taxon>
        <taxon>Rhizophagus</taxon>
    </lineage>
</organism>
<dbReference type="Proteomes" id="UP000232688">
    <property type="component" value="Unassembled WGS sequence"/>
</dbReference>
<proteinExistence type="predicted"/>
<evidence type="ECO:0000313" key="1">
    <source>
        <dbReference type="EMBL" id="PKC57030.1"/>
    </source>
</evidence>
<dbReference type="VEuPathDB" id="FungiDB:RhiirFUN_019140"/>
<comment type="caution">
    <text evidence="1">The sequence shown here is derived from an EMBL/GenBank/DDBJ whole genome shotgun (WGS) entry which is preliminary data.</text>
</comment>
<dbReference type="EMBL" id="LLXH01001948">
    <property type="protein sequence ID" value="PKC57030.1"/>
    <property type="molecule type" value="Genomic_DNA"/>
</dbReference>
<sequence>MPPTYQKLIDSHIANFRSFKNFDKIIDEKTVQCKCGNTVRLDQEETELREPLPCVGLFGDLYTSYATSTLTFFGGAERPEVVEKRLFPEKFPQDTPFCRKKLNKDWIQEFNTALQATATWKVD</sequence>
<name>A0A2N0R171_9GLOM</name>
<dbReference type="VEuPathDB" id="FungiDB:RhiirA1_473129"/>
<reference evidence="1 2" key="2">
    <citation type="submission" date="2017-10" db="EMBL/GenBank/DDBJ databases">
        <title>Genome analyses suggest a sexual origin of heterokaryosis in a supposedly ancient asexual fungus.</title>
        <authorList>
            <person name="Corradi N."/>
            <person name="Sedzielewska K."/>
            <person name="Noel J."/>
            <person name="Charron P."/>
            <person name="Farinelli L."/>
            <person name="Marton T."/>
            <person name="Kruger M."/>
            <person name="Pelin A."/>
            <person name="Brachmann A."/>
            <person name="Corradi N."/>
        </authorList>
    </citation>
    <scope>NUCLEOTIDE SEQUENCE [LARGE SCALE GENOMIC DNA]</scope>
    <source>
        <strain evidence="1 2">A1</strain>
    </source>
</reference>
<dbReference type="VEuPathDB" id="FungiDB:FUN_008405"/>